<name>A0A7W5VKI9_9ACTN</name>
<evidence type="ECO:0000313" key="2">
    <source>
        <dbReference type="EMBL" id="MBB3733294.1"/>
    </source>
</evidence>
<gene>
    <name evidence="2" type="ORF">FHR33_009241</name>
</gene>
<dbReference type="GeneID" id="95395252"/>
<evidence type="ECO:0000256" key="1">
    <source>
        <dbReference type="SAM" id="Coils"/>
    </source>
</evidence>
<keyword evidence="1" id="KW-0175">Coiled coil</keyword>
<organism evidence="2 3">
    <name type="scientific">Nonomuraea dietziae</name>
    <dbReference type="NCBI Taxonomy" id="65515"/>
    <lineage>
        <taxon>Bacteria</taxon>
        <taxon>Bacillati</taxon>
        <taxon>Actinomycetota</taxon>
        <taxon>Actinomycetes</taxon>
        <taxon>Streptosporangiales</taxon>
        <taxon>Streptosporangiaceae</taxon>
        <taxon>Nonomuraea</taxon>
    </lineage>
</organism>
<dbReference type="AlphaFoldDB" id="A0A7W5VKI9"/>
<dbReference type="Proteomes" id="UP000579945">
    <property type="component" value="Unassembled WGS sequence"/>
</dbReference>
<keyword evidence="3" id="KW-1185">Reference proteome</keyword>
<proteinExistence type="predicted"/>
<feature type="coiled-coil region" evidence="1">
    <location>
        <begin position="5"/>
        <end position="44"/>
    </location>
</feature>
<sequence length="264" mass="28707">MSDDLDALERRIDLLRAQVRTAARAREAALARELRGQLRKAERAWDTLVSAPPQVAARPGEQEGRVAVPVRERVHRALTLLGVPAAGRLVVSVHDAFFAEPLRSSQLTTLRRDEERTFRRSPYARPHYVCAALTDRLTPARGLLAVSTWPQERRVVGPLSPRVDFLVATVQVAACAGRLDDPSPAARRLLARMARNVPDAGSGFGEPDPERVAVAARAELAVHLEADTRQRAELAQRAAAQLDEVACLFGAATLSDVARKGACA</sequence>
<protein>
    <submittedName>
        <fullName evidence="2">Uncharacterized protein</fullName>
    </submittedName>
</protein>
<accession>A0A7W5VKI9</accession>
<evidence type="ECO:0000313" key="3">
    <source>
        <dbReference type="Proteomes" id="UP000579945"/>
    </source>
</evidence>
<comment type="caution">
    <text evidence="2">The sequence shown here is derived from an EMBL/GenBank/DDBJ whole genome shotgun (WGS) entry which is preliminary data.</text>
</comment>
<dbReference type="RefSeq" id="WP_183661478.1">
    <property type="nucleotide sequence ID" value="NZ_JACIBV010000002.1"/>
</dbReference>
<dbReference type="EMBL" id="JACIBV010000002">
    <property type="protein sequence ID" value="MBB3733294.1"/>
    <property type="molecule type" value="Genomic_DNA"/>
</dbReference>
<reference evidence="2 3" key="1">
    <citation type="submission" date="2020-08" db="EMBL/GenBank/DDBJ databases">
        <title>Sequencing the genomes of 1000 actinobacteria strains.</title>
        <authorList>
            <person name="Klenk H.-P."/>
        </authorList>
    </citation>
    <scope>NUCLEOTIDE SEQUENCE [LARGE SCALE GENOMIC DNA]</scope>
    <source>
        <strain evidence="2 3">DSM 44320</strain>
    </source>
</reference>